<protein>
    <submittedName>
        <fullName evidence="8">Regulator of chromosome condensation</fullName>
    </submittedName>
</protein>
<dbReference type="GO" id="GO:0005737">
    <property type="term" value="C:cytoplasm"/>
    <property type="evidence" value="ECO:0007669"/>
    <property type="project" value="TreeGrafter"/>
</dbReference>
<dbReference type="InterPro" id="IPR051553">
    <property type="entry name" value="Ran_GTPase-activating"/>
</dbReference>
<dbReference type="SUPFAM" id="SSF47027">
    <property type="entry name" value="Acyl-CoA binding protein"/>
    <property type="match status" value="1"/>
</dbReference>
<dbReference type="Pfam" id="PF25390">
    <property type="entry name" value="WD40_RLD"/>
    <property type="match status" value="1"/>
</dbReference>
<keyword evidence="3" id="KW-0863">Zinc-finger</keyword>
<dbReference type="GO" id="GO:0008270">
    <property type="term" value="F:zinc ion binding"/>
    <property type="evidence" value="ECO:0007669"/>
    <property type="project" value="UniProtKB-KW"/>
</dbReference>
<dbReference type="InterPro" id="IPR001878">
    <property type="entry name" value="Znf_CCHC"/>
</dbReference>
<evidence type="ECO:0000259" key="7">
    <source>
        <dbReference type="PROSITE" id="PS51228"/>
    </source>
</evidence>
<feature type="region of interest" description="Disordered" evidence="5">
    <location>
        <begin position="50"/>
        <end position="166"/>
    </location>
</feature>
<keyword evidence="3" id="KW-0862">Zinc</keyword>
<feature type="region of interest" description="Disordered" evidence="5">
    <location>
        <begin position="1"/>
        <end position="20"/>
    </location>
</feature>
<dbReference type="PANTHER" id="PTHR45982">
    <property type="entry name" value="REGULATOR OF CHROMOSOME CONDENSATION"/>
    <property type="match status" value="1"/>
</dbReference>
<dbReference type="GO" id="GO:0005085">
    <property type="term" value="F:guanyl-nucleotide exchange factor activity"/>
    <property type="evidence" value="ECO:0007669"/>
    <property type="project" value="TreeGrafter"/>
</dbReference>
<accession>A0A0V1J815</accession>
<dbReference type="PRINTS" id="PR00633">
    <property type="entry name" value="RCCNDNSATION"/>
</dbReference>
<proteinExistence type="predicted"/>
<evidence type="ECO:0000313" key="9">
    <source>
        <dbReference type="Proteomes" id="UP000054805"/>
    </source>
</evidence>
<dbReference type="InterPro" id="IPR058923">
    <property type="entry name" value="RCC1-like_dom"/>
</dbReference>
<dbReference type="EMBL" id="JYDS01000028">
    <property type="protein sequence ID" value="KRZ31092.1"/>
    <property type="molecule type" value="Genomic_DNA"/>
</dbReference>
<reference evidence="8 9" key="1">
    <citation type="submission" date="2015-01" db="EMBL/GenBank/DDBJ databases">
        <title>Evolution of Trichinella species and genotypes.</title>
        <authorList>
            <person name="Korhonen P.K."/>
            <person name="Edoardo P."/>
            <person name="Giuseppe L.R."/>
            <person name="Gasser R.B."/>
        </authorList>
    </citation>
    <scope>NUCLEOTIDE SEQUENCE [LARGE SCALE GENOMIC DNA]</scope>
    <source>
        <strain evidence="8">ISS588</strain>
    </source>
</reference>
<feature type="compositionally biased region" description="Basic and acidic residues" evidence="5">
    <location>
        <begin position="122"/>
        <end position="131"/>
    </location>
</feature>
<keyword evidence="2" id="KW-0677">Repeat</keyword>
<dbReference type="GO" id="GO:0000062">
    <property type="term" value="F:fatty-acyl-CoA binding"/>
    <property type="evidence" value="ECO:0007669"/>
    <property type="project" value="InterPro"/>
</dbReference>
<evidence type="ECO:0000313" key="8">
    <source>
        <dbReference type="EMBL" id="KRZ31092.1"/>
    </source>
</evidence>
<dbReference type="PROSITE" id="PS51228">
    <property type="entry name" value="ACB_2"/>
    <property type="match status" value="1"/>
</dbReference>
<dbReference type="CDD" id="cd00435">
    <property type="entry name" value="ACBP"/>
    <property type="match status" value="1"/>
</dbReference>
<dbReference type="Pfam" id="PF00887">
    <property type="entry name" value="ACBP"/>
    <property type="match status" value="1"/>
</dbReference>
<feature type="repeat" description="RCC1" evidence="4">
    <location>
        <begin position="231"/>
        <end position="293"/>
    </location>
</feature>
<feature type="repeat" description="RCC1" evidence="4">
    <location>
        <begin position="177"/>
        <end position="230"/>
    </location>
</feature>
<evidence type="ECO:0000256" key="4">
    <source>
        <dbReference type="PROSITE-ProRule" id="PRU00235"/>
    </source>
</evidence>
<keyword evidence="9" id="KW-1185">Reference proteome</keyword>
<dbReference type="InterPro" id="IPR000582">
    <property type="entry name" value="Acyl-CoA-binding_protein"/>
</dbReference>
<comment type="caution">
    <text evidence="8">The sequence shown here is derived from an EMBL/GenBank/DDBJ whole genome shotgun (WGS) entry which is preliminary data.</text>
</comment>
<organism evidence="8 9">
    <name type="scientific">Trichinella pseudospiralis</name>
    <name type="common">Parasitic roundworm</name>
    <dbReference type="NCBI Taxonomy" id="6337"/>
    <lineage>
        <taxon>Eukaryota</taxon>
        <taxon>Metazoa</taxon>
        <taxon>Ecdysozoa</taxon>
        <taxon>Nematoda</taxon>
        <taxon>Enoplea</taxon>
        <taxon>Dorylaimia</taxon>
        <taxon>Trichinellida</taxon>
        <taxon>Trichinellidae</taxon>
        <taxon>Trichinella</taxon>
    </lineage>
</organism>
<evidence type="ECO:0000256" key="1">
    <source>
        <dbReference type="ARBA" id="ARBA00022658"/>
    </source>
</evidence>
<feature type="compositionally biased region" description="Basic and acidic residues" evidence="5">
    <location>
        <begin position="90"/>
        <end position="100"/>
    </location>
</feature>
<dbReference type="InterPro" id="IPR009091">
    <property type="entry name" value="RCC1/BLIP-II"/>
</dbReference>
<keyword evidence="1" id="KW-0344">Guanine-nucleotide releasing factor</keyword>
<evidence type="ECO:0000256" key="5">
    <source>
        <dbReference type="SAM" id="MobiDB-lite"/>
    </source>
</evidence>
<dbReference type="Proteomes" id="UP000054805">
    <property type="component" value="Unassembled WGS sequence"/>
</dbReference>
<feature type="domain" description="ACB" evidence="7">
    <location>
        <begin position="562"/>
        <end position="647"/>
    </location>
</feature>
<dbReference type="InterPro" id="IPR022408">
    <property type="entry name" value="Acyl-CoA-binding_prot_CS"/>
</dbReference>
<feature type="compositionally biased region" description="Basic residues" evidence="5">
    <location>
        <begin position="74"/>
        <end position="89"/>
    </location>
</feature>
<evidence type="ECO:0000256" key="2">
    <source>
        <dbReference type="ARBA" id="ARBA00022737"/>
    </source>
</evidence>
<dbReference type="InterPro" id="IPR014352">
    <property type="entry name" value="FERM/acyl-CoA-bd_prot_sf"/>
</dbReference>
<evidence type="ECO:0000256" key="3">
    <source>
        <dbReference type="PROSITE-ProRule" id="PRU00047"/>
    </source>
</evidence>
<dbReference type="PROSITE" id="PS00626">
    <property type="entry name" value="RCC1_2"/>
    <property type="match status" value="3"/>
</dbReference>
<name>A0A0V1J815_TRIPS</name>
<dbReference type="SUPFAM" id="SSF50985">
    <property type="entry name" value="RCC1/BLIP-II"/>
    <property type="match status" value="1"/>
</dbReference>
<gene>
    <name evidence="8" type="primary">ran-3</name>
    <name evidence="8" type="ORF">T4B_11214</name>
</gene>
<feature type="domain" description="CCHC-type" evidence="6">
    <location>
        <begin position="20"/>
        <end position="35"/>
    </location>
</feature>
<dbReference type="InterPro" id="IPR000408">
    <property type="entry name" value="Reg_chr_condens"/>
</dbReference>
<sequence length="649" mass="72419">MFGDPDFSEPQQNEPSKGACRKCGYVGHLTYQCRNLIKLKSQKDVVIDISSTSSESETDTPIVAEEKKKLSSLMKKKKRKERKEKRKERAKNLDKDEKKSRKESKSRHDGKHYKEHKKKKTEKVTSKRTEKVSQQGSSGKRTLNVQQENHRNEQTVAKKKKPDKLSSEQFLPESDASDLFVCGVGDMGQLGLGDDVRECHKFRRVKFNDSNVKIRMVAAGGCHSLVLTDKNEVLSCGCNDEGALGRAVFEDDQEVDEDCTFAKVQFDQEDLNQHGEIAMISAGDSHGAALTVNGSVFIWGRFRGKNGALGLMVDQKTNKVISQSKTPVLLLSYKNHKIVKISSGCNHLMCLDEFGKVWTIGDGSDGQLGRIFRFDFDLESIRVTRRLLSLDCVELKHKCKNVFAVAQGSFAITADDNVIVWGLNGYAQLGFPVEGKGSLQVVKIPTPSPEFESNGELYSIGRVCDGRLGIENLQAENDIQSTLLRVESLSKFVLGVTAAGSCSFCWTREGKAYSWGANIGGMLGLPVEEDLSITTPTEIPVPQDFSVFSYCTIVFPKMEADLVKEFEEVAEQVRRLKSRPADDELLELYALYKQATVGDASGEKPGMFDFKGKSKWESWKKIKGMSKIDAMNEYIKKAKQIINKYGTDL</sequence>
<dbReference type="PROSITE" id="PS00880">
    <property type="entry name" value="ACB_1"/>
    <property type="match status" value="1"/>
</dbReference>
<dbReference type="GO" id="GO:0003676">
    <property type="term" value="F:nucleic acid binding"/>
    <property type="evidence" value="ECO:0007669"/>
    <property type="project" value="InterPro"/>
</dbReference>
<dbReference type="InterPro" id="IPR035984">
    <property type="entry name" value="Acyl-CoA-binding_sf"/>
</dbReference>
<dbReference type="Gene3D" id="2.130.10.30">
    <property type="entry name" value="Regulator of chromosome condensation 1/beta-lactamase-inhibitor protein II"/>
    <property type="match status" value="1"/>
</dbReference>
<dbReference type="Gene3D" id="1.20.80.10">
    <property type="match status" value="1"/>
</dbReference>
<feature type="compositionally biased region" description="Basic residues" evidence="5">
    <location>
        <begin position="101"/>
        <end position="121"/>
    </location>
</feature>
<dbReference type="PANTHER" id="PTHR45982:SF1">
    <property type="entry name" value="REGULATOR OF CHROMOSOME CONDENSATION"/>
    <property type="match status" value="1"/>
</dbReference>
<dbReference type="PROSITE" id="PS50012">
    <property type="entry name" value="RCC1_3"/>
    <property type="match status" value="3"/>
</dbReference>
<keyword evidence="3" id="KW-0479">Metal-binding</keyword>
<dbReference type="PROSITE" id="PS50158">
    <property type="entry name" value="ZF_CCHC"/>
    <property type="match status" value="1"/>
</dbReference>
<feature type="compositionally biased region" description="Polar residues" evidence="5">
    <location>
        <begin position="132"/>
        <end position="147"/>
    </location>
</feature>
<evidence type="ECO:0000259" key="6">
    <source>
        <dbReference type="PROSITE" id="PS50158"/>
    </source>
</evidence>
<dbReference type="AlphaFoldDB" id="A0A0V1J815"/>
<feature type="repeat" description="RCC1" evidence="4">
    <location>
        <begin position="294"/>
        <end position="354"/>
    </location>
</feature>